<reference evidence="1" key="1">
    <citation type="submission" date="2021-06" db="EMBL/GenBank/DDBJ databases">
        <authorList>
            <person name="Gannon L."/>
            <person name="Redgwell R T."/>
            <person name="Michniewski S."/>
            <person name="Harrison D C."/>
            <person name="Millard A."/>
        </authorList>
    </citation>
    <scope>NUCLEOTIDE SEQUENCE</scope>
</reference>
<accession>A0A8D9FR86</accession>
<dbReference type="EMBL" id="OU342829">
    <property type="protein sequence ID" value="CAG7580955.1"/>
    <property type="molecule type" value="Genomic_DNA"/>
</dbReference>
<proteinExistence type="predicted"/>
<gene>
    <name evidence="1" type="ORF">SLAVMIC_00613</name>
</gene>
<name>A0A8D9FR86_9VIRU</name>
<dbReference type="Pfam" id="PF03860">
    <property type="entry name" value="Csp"/>
    <property type="match status" value="1"/>
</dbReference>
<evidence type="ECO:0000313" key="1">
    <source>
        <dbReference type="EMBL" id="CAG7580955.1"/>
    </source>
</evidence>
<dbReference type="Gene3D" id="1.20.1270.360">
    <property type="match status" value="1"/>
</dbReference>
<protein>
    <submittedName>
        <fullName evidence="1">Putative fusion protein</fullName>
    </submittedName>
</protein>
<organism evidence="1">
    <name type="scientific">uncultured marine phage</name>
    <dbReference type="NCBI Taxonomy" id="707152"/>
    <lineage>
        <taxon>Viruses</taxon>
        <taxon>environmental samples</taxon>
    </lineage>
</organism>
<sequence length="116" mass="13360">MNILLFEDYNKDDENDKFVESLDECISACQRCIDEFGEEADHMDMIDACQDCINISQVVKELIENDSKLLKSQCQIHKLAIKQCIDQCKQFDDESSLSCIESCKRCLVDCENTMES</sequence>
<dbReference type="InterPro" id="IPR005560">
    <property type="entry name" value="Csp_YhjQ"/>
</dbReference>